<name>T1DV21_9HELI</name>
<reference evidence="2 3" key="1">
    <citation type="journal article" date="2013" name="Genome Announc.">
        <title>Draft Genome Sequence of Helicobacter fennelliae Strain MRY12-0050, Isolated from a Bacteremia Patient.</title>
        <authorList>
            <person name="Rimbara E."/>
            <person name="Matsui M."/>
            <person name="Mori S."/>
            <person name="Suzuki S."/>
            <person name="Suzuki M."/>
            <person name="Kim H."/>
            <person name="Sekizuka T."/>
            <person name="Kuroda M."/>
            <person name="Shibayama K."/>
        </authorList>
    </citation>
    <scope>NUCLEOTIDE SEQUENCE [LARGE SCALE GENOMIC DNA]</scope>
    <source>
        <strain evidence="2 3">MRY12-0050</strain>
    </source>
</reference>
<accession>T1DV21</accession>
<sequence length="69" mass="8148">MQPTKLKPAIAAIDIVFIFCVTLVIKHPFFENYLSKAKDVPKLKFNMKYYKNLQNLDSGWYCFIENDNK</sequence>
<dbReference type="Proteomes" id="UP000018143">
    <property type="component" value="Unassembled WGS sequence"/>
</dbReference>
<proteinExistence type="predicted"/>
<keyword evidence="1" id="KW-0472">Membrane</keyword>
<keyword evidence="3" id="KW-1185">Reference proteome</keyword>
<evidence type="ECO:0000256" key="1">
    <source>
        <dbReference type="SAM" id="Phobius"/>
    </source>
</evidence>
<gene>
    <name evidence="2" type="ORF">HFN_1760</name>
</gene>
<comment type="caution">
    <text evidence="2">The sequence shown here is derived from an EMBL/GenBank/DDBJ whole genome shotgun (WGS) entry which is preliminary data.</text>
</comment>
<feature type="transmembrane region" description="Helical" evidence="1">
    <location>
        <begin position="6"/>
        <end position="25"/>
    </location>
</feature>
<keyword evidence="1" id="KW-1133">Transmembrane helix</keyword>
<dbReference type="EMBL" id="BASD01000004">
    <property type="protein sequence ID" value="GAD18162.1"/>
    <property type="molecule type" value="Genomic_DNA"/>
</dbReference>
<keyword evidence="1" id="KW-0812">Transmembrane</keyword>
<dbReference type="STRING" id="1325130.HFN_1760"/>
<dbReference type="AlphaFoldDB" id="T1DV21"/>
<evidence type="ECO:0000313" key="3">
    <source>
        <dbReference type="Proteomes" id="UP000018143"/>
    </source>
</evidence>
<protein>
    <submittedName>
        <fullName evidence="2">Uncharacterized protein</fullName>
    </submittedName>
</protein>
<evidence type="ECO:0000313" key="2">
    <source>
        <dbReference type="EMBL" id="GAD18162.1"/>
    </source>
</evidence>
<organism evidence="2 3">
    <name type="scientific">Helicobacter fennelliae MRY12-0050</name>
    <dbReference type="NCBI Taxonomy" id="1325130"/>
    <lineage>
        <taxon>Bacteria</taxon>
        <taxon>Pseudomonadati</taxon>
        <taxon>Campylobacterota</taxon>
        <taxon>Epsilonproteobacteria</taxon>
        <taxon>Campylobacterales</taxon>
        <taxon>Helicobacteraceae</taxon>
        <taxon>Helicobacter</taxon>
    </lineage>
</organism>